<evidence type="ECO:0000313" key="1">
    <source>
        <dbReference type="EMBL" id="VEL35469.1"/>
    </source>
</evidence>
<proteinExistence type="predicted"/>
<reference evidence="1" key="1">
    <citation type="submission" date="2018-11" db="EMBL/GenBank/DDBJ databases">
        <authorList>
            <consortium name="Pathogen Informatics"/>
        </authorList>
    </citation>
    <scope>NUCLEOTIDE SEQUENCE</scope>
</reference>
<dbReference type="AlphaFoldDB" id="A0A448XFR4"/>
<keyword evidence="2" id="KW-1185">Reference proteome</keyword>
<comment type="caution">
    <text evidence="1">The sequence shown here is derived from an EMBL/GenBank/DDBJ whole genome shotgun (WGS) entry which is preliminary data.</text>
</comment>
<dbReference type="Proteomes" id="UP000784294">
    <property type="component" value="Unassembled WGS sequence"/>
</dbReference>
<dbReference type="EMBL" id="CAAALY010249915">
    <property type="protein sequence ID" value="VEL35469.1"/>
    <property type="molecule type" value="Genomic_DNA"/>
</dbReference>
<sequence>MKTKYAKRQGYRPGMLWPLGICTNPEEVCCLSVKYNMGSMVLWDEPGVLPTIVRQTHLCGWLGHWRCGLKEPVILSVHAEERGNIADRPTWLAKDPVFSGPEGARLARTAVTFVIIGELEQPGTSVADCWTLTSQPDSTHEPTGRLSHCHAACSKVGQSAAFFSFNQSGAHSSRPPSSTVPLATRVSRQALACRLPLLPRQESSVAAVETSSGIC</sequence>
<accession>A0A448XFR4</accession>
<name>A0A448XFR4_9PLAT</name>
<gene>
    <name evidence="1" type="ORF">PXEA_LOCUS28909</name>
</gene>
<evidence type="ECO:0000313" key="2">
    <source>
        <dbReference type="Proteomes" id="UP000784294"/>
    </source>
</evidence>
<organism evidence="1 2">
    <name type="scientific">Protopolystoma xenopodis</name>
    <dbReference type="NCBI Taxonomy" id="117903"/>
    <lineage>
        <taxon>Eukaryota</taxon>
        <taxon>Metazoa</taxon>
        <taxon>Spiralia</taxon>
        <taxon>Lophotrochozoa</taxon>
        <taxon>Platyhelminthes</taxon>
        <taxon>Monogenea</taxon>
        <taxon>Polyopisthocotylea</taxon>
        <taxon>Polystomatidea</taxon>
        <taxon>Polystomatidae</taxon>
        <taxon>Protopolystoma</taxon>
    </lineage>
</organism>
<protein>
    <submittedName>
        <fullName evidence="1">Uncharacterized protein</fullName>
    </submittedName>
</protein>